<dbReference type="InterPro" id="IPR028978">
    <property type="entry name" value="Chorismate_lyase_/UTRA_dom_sf"/>
</dbReference>
<dbReference type="Gene3D" id="3.40.1410.10">
    <property type="entry name" value="Chorismate lyase-like"/>
    <property type="match status" value="1"/>
</dbReference>
<dbReference type="InterPro" id="IPR012702">
    <property type="entry name" value="CP_lyase_PhnF"/>
</dbReference>
<dbReference type="InterPro" id="IPR036388">
    <property type="entry name" value="WH-like_DNA-bd_sf"/>
</dbReference>
<dbReference type="Proteomes" id="UP001242480">
    <property type="component" value="Unassembled WGS sequence"/>
</dbReference>
<feature type="domain" description="HTH gntR-type" evidence="4">
    <location>
        <begin position="16"/>
        <end position="84"/>
    </location>
</feature>
<dbReference type="Pfam" id="PF00392">
    <property type="entry name" value="GntR"/>
    <property type="match status" value="1"/>
</dbReference>
<dbReference type="RefSeq" id="WP_307281408.1">
    <property type="nucleotide sequence ID" value="NZ_JAUSVX010000015.1"/>
</dbReference>
<sequence length="246" mass="28335">MVYFDPCDEAAPSGRRPRWKEIQLEMEGWIEDGRFEPGARLPTEEELAQEFSVHRHTVRRALAELRLKDLVRAEQGRGIFVTEANISYRIGRQTRLSHTARMQGRSLQYRLVSVDPVNAIRYGAPLGLPKGHPLIRIVMMRVLDGREIGIMRSYYPLPRFEGIPQWIASTGSVGMAMAHYGVDQINRKKLQIKAVAPNVHETKLMKFDRSMPMLELTHLATDAQHVPIEFSISRYDGRYFDIIMDF</sequence>
<dbReference type="PROSITE" id="PS50949">
    <property type="entry name" value="HTH_GNTR"/>
    <property type="match status" value="1"/>
</dbReference>
<dbReference type="InterPro" id="IPR050679">
    <property type="entry name" value="Bact_HTH_transcr_reg"/>
</dbReference>
<dbReference type="InterPro" id="IPR000524">
    <property type="entry name" value="Tscrpt_reg_HTH_GntR"/>
</dbReference>
<evidence type="ECO:0000313" key="6">
    <source>
        <dbReference type="Proteomes" id="UP001242480"/>
    </source>
</evidence>
<dbReference type="InterPro" id="IPR011663">
    <property type="entry name" value="UTRA"/>
</dbReference>
<dbReference type="PRINTS" id="PR00035">
    <property type="entry name" value="HTHGNTR"/>
</dbReference>
<dbReference type="Pfam" id="PF07702">
    <property type="entry name" value="UTRA"/>
    <property type="match status" value="1"/>
</dbReference>
<evidence type="ECO:0000313" key="5">
    <source>
        <dbReference type="EMBL" id="MDQ0473312.1"/>
    </source>
</evidence>
<dbReference type="CDD" id="cd07377">
    <property type="entry name" value="WHTH_GntR"/>
    <property type="match status" value="1"/>
</dbReference>
<name>A0ABU0JJJ9_9HYPH</name>
<dbReference type="EMBL" id="JAUSVX010000015">
    <property type="protein sequence ID" value="MDQ0473312.1"/>
    <property type="molecule type" value="Genomic_DNA"/>
</dbReference>
<keyword evidence="3" id="KW-0804">Transcription</keyword>
<dbReference type="PANTHER" id="PTHR44846:SF1">
    <property type="entry name" value="MANNOSYL-D-GLYCERATE TRANSPORT_METABOLISM SYSTEM REPRESSOR MNGR-RELATED"/>
    <property type="match status" value="1"/>
</dbReference>
<keyword evidence="2" id="KW-0238">DNA-binding</keyword>
<dbReference type="SUPFAM" id="SSF64288">
    <property type="entry name" value="Chorismate lyase-like"/>
    <property type="match status" value="1"/>
</dbReference>
<dbReference type="SMART" id="SM00866">
    <property type="entry name" value="UTRA"/>
    <property type="match status" value="1"/>
</dbReference>
<dbReference type="PANTHER" id="PTHR44846">
    <property type="entry name" value="MANNOSYL-D-GLYCERATE TRANSPORT/METABOLISM SYSTEM REPRESSOR MNGR-RELATED"/>
    <property type="match status" value="1"/>
</dbReference>
<dbReference type="InterPro" id="IPR036390">
    <property type="entry name" value="WH_DNA-bd_sf"/>
</dbReference>
<evidence type="ECO:0000256" key="3">
    <source>
        <dbReference type="ARBA" id="ARBA00023163"/>
    </source>
</evidence>
<dbReference type="Gene3D" id="1.10.10.10">
    <property type="entry name" value="Winged helix-like DNA-binding domain superfamily/Winged helix DNA-binding domain"/>
    <property type="match status" value="1"/>
</dbReference>
<keyword evidence="1" id="KW-0805">Transcription regulation</keyword>
<protein>
    <submittedName>
        <fullName evidence="5">GntR family phosphonate transport system transcriptional regulator</fullName>
    </submittedName>
</protein>
<dbReference type="NCBIfam" id="TIGR02325">
    <property type="entry name" value="C_P_lyase_phnF"/>
    <property type="match status" value="1"/>
</dbReference>
<dbReference type="SMART" id="SM00345">
    <property type="entry name" value="HTH_GNTR"/>
    <property type="match status" value="1"/>
</dbReference>
<dbReference type="SUPFAM" id="SSF46785">
    <property type="entry name" value="Winged helix' DNA-binding domain"/>
    <property type="match status" value="1"/>
</dbReference>
<proteinExistence type="predicted"/>
<keyword evidence="6" id="KW-1185">Reference proteome</keyword>
<reference evidence="5 6" key="1">
    <citation type="submission" date="2023-07" db="EMBL/GenBank/DDBJ databases">
        <title>Genomic Encyclopedia of Type Strains, Phase IV (KMG-IV): sequencing the most valuable type-strain genomes for metagenomic binning, comparative biology and taxonomic classification.</title>
        <authorList>
            <person name="Goeker M."/>
        </authorList>
    </citation>
    <scope>NUCLEOTIDE SEQUENCE [LARGE SCALE GENOMIC DNA]</scope>
    <source>
        <strain evidence="5 6">DSM 19619</strain>
    </source>
</reference>
<comment type="caution">
    <text evidence="5">The sequence shown here is derived from an EMBL/GenBank/DDBJ whole genome shotgun (WGS) entry which is preliminary data.</text>
</comment>
<organism evidence="5 6">
    <name type="scientific">Labrys wisconsinensis</name>
    <dbReference type="NCBI Taxonomy" id="425677"/>
    <lineage>
        <taxon>Bacteria</taxon>
        <taxon>Pseudomonadati</taxon>
        <taxon>Pseudomonadota</taxon>
        <taxon>Alphaproteobacteria</taxon>
        <taxon>Hyphomicrobiales</taxon>
        <taxon>Xanthobacteraceae</taxon>
        <taxon>Labrys</taxon>
    </lineage>
</organism>
<evidence type="ECO:0000256" key="2">
    <source>
        <dbReference type="ARBA" id="ARBA00023125"/>
    </source>
</evidence>
<evidence type="ECO:0000256" key="1">
    <source>
        <dbReference type="ARBA" id="ARBA00023015"/>
    </source>
</evidence>
<evidence type="ECO:0000259" key="4">
    <source>
        <dbReference type="PROSITE" id="PS50949"/>
    </source>
</evidence>
<gene>
    <name evidence="5" type="ORF">QO011_006346</name>
</gene>
<accession>A0ABU0JJJ9</accession>